<dbReference type="GO" id="GO:0055085">
    <property type="term" value="P:transmembrane transport"/>
    <property type="evidence" value="ECO:0007669"/>
    <property type="project" value="InterPro"/>
</dbReference>
<dbReference type="InterPro" id="IPR006685">
    <property type="entry name" value="MscS_channel_2nd"/>
</dbReference>
<proteinExistence type="predicted"/>
<dbReference type="OrthoDB" id="2187336at2759"/>
<accession>I3EE65</accession>
<dbReference type="HOGENOM" id="CLU_2441373_0_0_1"/>
<evidence type="ECO:0000256" key="4">
    <source>
        <dbReference type="ARBA" id="ARBA00023136"/>
    </source>
</evidence>
<dbReference type="VEuPathDB" id="MicrosporidiaDB:NEQG_02393"/>
<dbReference type="Proteomes" id="UP000002872">
    <property type="component" value="Unassembled WGS sequence"/>
</dbReference>
<dbReference type="InterPro" id="IPR023408">
    <property type="entry name" value="MscS_beta-dom_sf"/>
</dbReference>
<dbReference type="SUPFAM" id="SSF50182">
    <property type="entry name" value="Sm-like ribonucleoproteins"/>
    <property type="match status" value="1"/>
</dbReference>
<evidence type="ECO:0000256" key="3">
    <source>
        <dbReference type="ARBA" id="ARBA00022989"/>
    </source>
</evidence>
<keyword evidence="7" id="KW-1185">Reference proteome</keyword>
<dbReference type="Gene3D" id="2.30.30.60">
    <property type="match status" value="1"/>
</dbReference>
<dbReference type="AlphaFoldDB" id="I3EE65"/>
<comment type="subcellular location">
    <subcellularLocation>
        <location evidence="1">Membrane</location>
    </subcellularLocation>
</comment>
<evidence type="ECO:0000313" key="6">
    <source>
        <dbReference type="EMBL" id="EIJ87512.1"/>
    </source>
</evidence>
<dbReference type="InParanoid" id="I3EE65"/>
<evidence type="ECO:0000313" key="7">
    <source>
        <dbReference type="Proteomes" id="UP000002872"/>
    </source>
</evidence>
<reference evidence="6" key="1">
    <citation type="submission" date="2011-01" db="EMBL/GenBank/DDBJ databases">
        <title>The Genome Sequence of Nematocida parisii strain ERTm3.</title>
        <authorList>
            <consortium name="The Broad Institute Genome Sequencing Platform"/>
            <consortium name="The Broad Institute Genome Sequencing Center for Infectious Disease"/>
            <person name="Cuomo C."/>
            <person name="Troemel E."/>
            <person name="Young S.K."/>
            <person name="Zeng Q."/>
            <person name="Gargeya S."/>
            <person name="Fitzgerald M."/>
            <person name="Haas B."/>
            <person name="Abouelleil A."/>
            <person name="Alvarado L."/>
            <person name="Arachchi H.M."/>
            <person name="Berlin A."/>
            <person name="Chapman S.B."/>
            <person name="Gearin G."/>
            <person name="Goldberg J."/>
            <person name="Griggs A."/>
            <person name="Gujja S."/>
            <person name="Hansen M."/>
            <person name="Heiman D."/>
            <person name="Howarth C."/>
            <person name="Larimer J."/>
            <person name="Lui A."/>
            <person name="MacDonald P.J.P."/>
            <person name="McCowen C."/>
            <person name="Montmayeur A."/>
            <person name="Murphy C."/>
            <person name="Neiman D."/>
            <person name="Pearson M."/>
            <person name="Priest M."/>
            <person name="Roberts A."/>
            <person name="Saif S."/>
            <person name="Shea T."/>
            <person name="Sisk P."/>
            <person name="Stolte C."/>
            <person name="Sykes S."/>
            <person name="Wortman J."/>
            <person name="Nusbaum C."/>
            <person name="Birren B."/>
        </authorList>
    </citation>
    <scope>NUCLEOTIDE SEQUENCE</scope>
    <source>
        <strain evidence="6">ERTm3</strain>
    </source>
</reference>
<name>I3EE65_NEMP3</name>
<evidence type="ECO:0000259" key="5">
    <source>
        <dbReference type="Pfam" id="PF00924"/>
    </source>
</evidence>
<gene>
    <name evidence="6" type="ORF">NEQG_02393</name>
</gene>
<dbReference type="InterPro" id="IPR010920">
    <property type="entry name" value="LSM_dom_sf"/>
</dbReference>
<dbReference type="EMBL" id="GL870882">
    <property type="protein sequence ID" value="EIJ87512.1"/>
    <property type="molecule type" value="Genomic_DNA"/>
</dbReference>
<keyword evidence="3" id="KW-1133">Transmembrane helix</keyword>
<feature type="domain" description="Mechanosensitive ion channel MscS" evidence="5">
    <location>
        <begin position="40"/>
        <end position="91"/>
    </location>
</feature>
<evidence type="ECO:0000256" key="2">
    <source>
        <dbReference type="ARBA" id="ARBA00022692"/>
    </source>
</evidence>
<dbReference type="Pfam" id="PF00924">
    <property type="entry name" value="MS_channel_2nd"/>
    <property type="match status" value="1"/>
</dbReference>
<dbReference type="GO" id="GO:0016020">
    <property type="term" value="C:membrane"/>
    <property type="evidence" value="ECO:0007669"/>
    <property type="project" value="UniProtKB-SubCell"/>
</dbReference>
<evidence type="ECO:0000256" key="1">
    <source>
        <dbReference type="ARBA" id="ARBA00004370"/>
    </source>
</evidence>
<keyword evidence="4" id="KW-0472">Membrane</keyword>
<keyword evidence="2" id="KW-0812">Transmembrane</keyword>
<sequence>MKKLFDAFTGYKTPILSAITVASLLGGSSGIFSSYKPIMTDVAKSSSLLFYLPFSVGDSVSINNTQGRVSKVNLQYVTLENKSVTTYIPTHLVYGSIIKIFK</sequence>
<dbReference type="OMA" id="IPTHLVY"/>
<organism evidence="6 7">
    <name type="scientific">Nematocida parisii (strain ERTm3)</name>
    <name type="common">Nematode killer fungus</name>
    <dbReference type="NCBI Taxonomy" id="935791"/>
    <lineage>
        <taxon>Eukaryota</taxon>
        <taxon>Fungi</taxon>
        <taxon>Fungi incertae sedis</taxon>
        <taxon>Microsporidia</taxon>
        <taxon>Nematocida</taxon>
    </lineage>
</organism>
<protein>
    <recommendedName>
        <fullName evidence="5">Mechanosensitive ion channel MscS domain-containing protein</fullName>
    </recommendedName>
</protein>